<organism evidence="1 2">
    <name type="scientific">Peronosclerospora sorghi</name>
    <dbReference type="NCBI Taxonomy" id="230839"/>
    <lineage>
        <taxon>Eukaryota</taxon>
        <taxon>Sar</taxon>
        <taxon>Stramenopiles</taxon>
        <taxon>Oomycota</taxon>
        <taxon>Peronosporomycetes</taxon>
        <taxon>Peronosporales</taxon>
        <taxon>Peronosporaceae</taxon>
        <taxon>Peronosclerospora</taxon>
    </lineage>
</organism>
<accession>A0ACC0W4T2</accession>
<sequence length="64" mass="7656">MYKNTRRRESYFTDDGFAVWVAYILVILDEGDQFDTLHLFEEVECKYKVEEAASNAKKSDREKR</sequence>
<gene>
    <name evidence="1" type="ORF">PsorP6_005121</name>
</gene>
<keyword evidence="2" id="KW-1185">Reference proteome</keyword>
<comment type="caution">
    <text evidence="1">The sequence shown here is derived from an EMBL/GenBank/DDBJ whole genome shotgun (WGS) entry which is preliminary data.</text>
</comment>
<reference evidence="1 2" key="1">
    <citation type="journal article" date="2022" name="bioRxiv">
        <title>The genome of the oomycete Peronosclerospora sorghi, a cosmopolitan pathogen of maize and sorghum, is inflated with dispersed pseudogenes.</title>
        <authorList>
            <person name="Fletcher K."/>
            <person name="Martin F."/>
            <person name="Isakeit T."/>
            <person name="Cavanaugh K."/>
            <person name="Magill C."/>
            <person name="Michelmore R."/>
        </authorList>
    </citation>
    <scope>NUCLEOTIDE SEQUENCE [LARGE SCALE GENOMIC DNA]</scope>
    <source>
        <strain evidence="1">P6</strain>
    </source>
</reference>
<evidence type="ECO:0000313" key="1">
    <source>
        <dbReference type="EMBL" id="KAI9913749.1"/>
    </source>
</evidence>
<protein>
    <submittedName>
        <fullName evidence="1">Uncharacterized protein</fullName>
    </submittedName>
</protein>
<name>A0ACC0W4T2_9STRA</name>
<dbReference type="Proteomes" id="UP001163321">
    <property type="component" value="Chromosome 4"/>
</dbReference>
<evidence type="ECO:0000313" key="2">
    <source>
        <dbReference type="Proteomes" id="UP001163321"/>
    </source>
</evidence>
<proteinExistence type="predicted"/>
<dbReference type="EMBL" id="CM047583">
    <property type="protein sequence ID" value="KAI9913749.1"/>
    <property type="molecule type" value="Genomic_DNA"/>
</dbReference>